<dbReference type="Proteomes" id="UP000829401">
    <property type="component" value="Chromosome"/>
</dbReference>
<dbReference type="Gene3D" id="4.10.280.10">
    <property type="entry name" value="Helix-loop-helix DNA-binding domain"/>
    <property type="match status" value="1"/>
</dbReference>
<gene>
    <name evidence="1" type="ORF">K1I37_08635</name>
</gene>
<protein>
    <submittedName>
        <fullName evidence="1">Aspartyl-phosphate phosphatase Spo0E family protein</fullName>
    </submittedName>
</protein>
<proteinExistence type="predicted"/>
<dbReference type="Pfam" id="PF09388">
    <property type="entry name" value="SpoOE-like"/>
    <property type="match status" value="1"/>
</dbReference>
<organism evidence="1 2">
    <name type="scientific">Alicyclobacillus acidoterrestris (strain ATCC 49025 / DSM 3922 / CIP 106132 / NCIMB 13137 / GD3B)</name>
    <dbReference type="NCBI Taxonomy" id="1356854"/>
    <lineage>
        <taxon>Bacteria</taxon>
        <taxon>Bacillati</taxon>
        <taxon>Bacillota</taxon>
        <taxon>Bacilli</taxon>
        <taxon>Bacillales</taxon>
        <taxon>Alicyclobacillaceae</taxon>
        <taxon>Alicyclobacillus</taxon>
    </lineage>
</organism>
<evidence type="ECO:0000313" key="1">
    <source>
        <dbReference type="EMBL" id="UNO50813.1"/>
    </source>
</evidence>
<dbReference type="OrthoDB" id="2680339at2"/>
<dbReference type="SUPFAM" id="SSF140500">
    <property type="entry name" value="BAS1536-like"/>
    <property type="match status" value="1"/>
</dbReference>
<dbReference type="KEGG" id="aaco:K1I37_08635"/>
<reference evidence="2" key="1">
    <citation type="journal article" date="2022" name="G3 (Bethesda)">
        <title>Unveiling the complete genome sequence of Alicyclobacillus acidoterrestris DSM 3922T, a taint-producing strain.</title>
        <authorList>
            <person name="Leonardo I.C."/>
            <person name="Barreto Crespo M.T."/>
            <person name="Gaspar F.B."/>
        </authorList>
    </citation>
    <scope>NUCLEOTIDE SEQUENCE [LARGE SCALE GENOMIC DNA]</scope>
    <source>
        <strain evidence="2">DSM 3922</strain>
    </source>
</reference>
<evidence type="ECO:0000313" key="2">
    <source>
        <dbReference type="Proteomes" id="UP000829401"/>
    </source>
</evidence>
<dbReference type="InterPro" id="IPR037208">
    <property type="entry name" value="Spo0E-like_sf"/>
</dbReference>
<accession>A0A9E7CXE7</accession>
<dbReference type="EMBL" id="CP080467">
    <property type="protein sequence ID" value="UNO50813.1"/>
    <property type="molecule type" value="Genomic_DNA"/>
</dbReference>
<name>A0A9E7CXE7_ALIAG</name>
<dbReference type="InterPro" id="IPR018540">
    <property type="entry name" value="Spo0E-like"/>
</dbReference>
<dbReference type="GO" id="GO:0046983">
    <property type="term" value="F:protein dimerization activity"/>
    <property type="evidence" value="ECO:0007669"/>
    <property type="project" value="InterPro"/>
</dbReference>
<dbReference type="RefSeq" id="WP_152498865.1">
    <property type="nucleotide sequence ID" value="NZ_AURB01000179.1"/>
</dbReference>
<dbReference type="GO" id="GO:0043937">
    <property type="term" value="P:regulation of sporulation"/>
    <property type="evidence" value="ECO:0007669"/>
    <property type="project" value="InterPro"/>
</dbReference>
<dbReference type="InterPro" id="IPR036638">
    <property type="entry name" value="HLH_DNA-bd_sf"/>
</dbReference>
<keyword evidence="2" id="KW-1185">Reference proteome</keyword>
<dbReference type="AlphaFoldDB" id="A0A9E7CXE7"/>
<sequence length="84" mass="10169">MTTREMIEALRVEMMMVAEERGSLLHPDVIRLSQKLDVLIGEVQQARFQAYRAKPMRNKWLIRPLWASFYRYKSRAARLSRYYF</sequence>